<comment type="caution">
    <text evidence="1">The sequence shown here is derived from an EMBL/GenBank/DDBJ whole genome shotgun (WGS) entry which is preliminary data.</text>
</comment>
<name>A0AAW9FF50_9HYPH</name>
<protein>
    <submittedName>
        <fullName evidence="1">Uncharacterized protein</fullName>
    </submittedName>
</protein>
<evidence type="ECO:0000313" key="1">
    <source>
        <dbReference type="EMBL" id="MDX8301458.1"/>
    </source>
</evidence>
<organism evidence="1">
    <name type="scientific">Agrobacterium rosae</name>
    <dbReference type="NCBI Taxonomy" id="1972867"/>
    <lineage>
        <taxon>Bacteria</taxon>
        <taxon>Pseudomonadati</taxon>
        <taxon>Pseudomonadota</taxon>
        <taxon>Alphaproteobacteria</taxon>
        <taxon>Hyphomicrobiales</taxon>
        <taxon>Rhizobiaceae</taxon>
        <taxon>Rhizobium/Agrobacterium group</taxon>
        <taxon>Agrobacterium</taxon>
    </lineage>
</organism>
<gene>
    <name evidence="1" type="ORF">RMR22_04325</name>
</gene>
<proteinExistence type="predicted"/>
<sequence length="106" mass="11417">MKPENSPLKLHLAKLADVFMTAETLKPGETLVLDALSARTVLKTLKVLTQQAGHLELELSILRDSEAGKLIADTAEQLATGELAGMLDAIASNVIRLDFGGKKHDR</sequence>
<dbReference type="EMBL" id="JAVRAF010000001">
    <property type="protein sequence ID" value="MDX8301458.1"/>
    <property type="molecule type" value="Genomic_DNA"/>
</dbReference>
<dbReference type="AlphaFoldDB" id="A0AAW9FF50"/>
<dbReference type="RefSeq" id="WP_320202439.1">
    <property type="nucleotide sequence ID" value="NZ_CP192781.1"/>
</dbReference>
<reference evidence="1" key="1">
    <citation type="journal article" date="2023" name="Phytobiomes J">
        <title>Deciphering the key players within the bacterial microbiota associated with aerial crown gall tumors on rhododendron: Insights into the gallobiome.</title>
        <authorList>
            <person name="Kuzmanovic N."/>
            <person name="Nesme J."/>
            <person name="Wolf J."/>
            <person name="Neumann-Schaal M."/>
            <person name="Petersen J."/>
            <person name="Fernandez-Gnecco G."/>
            <person name="Sproeer C."/>
            <person name="Bunk B."/>
            <person name="Overmann J."/>
            <person name="Sorensen S.J."/>
            <person name="Idczak E."/>
            <person name="Smalla K."/>
        </authorList>
    </citation>
    <scope>NUCLEOTIDE SEQUENCE</scope>
    <source>
        <strain evidence="1">Rho-11.1</strain>
    </source>
</reference>
<accession>A0AAW9FF50</accession>